<dbReference type="GeneID" id="64662223"/>
<proteinExistence type="predicted"/>
<dbReference type="AlphaFoldDB" id="A0AAD4HG31"/>
<comment type="caution">
    <text evidence="3">The sequence shown here is derived from an EMBL/GenBank/DDBJ whole genome shotgun (WGS) entry which is preliminary data.</text>
</comment>
<evidence type="ECO:0000313" key="4">
    <source>
        <dbReference type="Proteomes" id="UP001195769"/>
    </source>
</evidence>
<feature type="domain" description="Fungal-type protein kinase" evidence="2">
    <location>
        <begin position="2"/>
        <end position="116"/>
    </location>
</feature>
<dbReference type="EMBL" id="JABBWK010000069">
    <property type="protein sequence ID" value="KAG1895212.1"/>
    <property type="molecule type" value="Genomic_DNA"/>
</dbReference>
<dbReference type="InterPro" id="IPR040976">
    <property type="entry name" value="Pkinase_fungal"/>
</dbReference>
<evidence type="ECO:0000313" key="3">
    <source>
        <dbReference type="EMBL" id="KAG1895212.1"/>
    </source>
</evidence>
<evidence type="ECO:0000256" key="1">
    <source>
        <dbReference type="SAM" id="MobiDB-lite"/>
    </source>
</evidence>
<feature type="region of interest" description="Disordered" evidence="1">
    <location>
        <begin position="265"/>
        <end position="286"/>
    </location>
</feature>
<dbReference type="Pfam" id="PF17667">
    <property type="entry name" value="Pkinase_fungal"/>
    <property type="match status" value="1"/>
</dbReference>
<sequence length="334" mass="36979">MFHGIIGTVVGHHNAYKRRKVLHRDVSDGNTIFLVDTISAESAVPPRPEGAEKEWTPMRNGVASDWGSATDCLEPGGEASLPRTGTLPFESNASMLNTEVEFYHDLESYFWLAYLITCNCAGPFNMRRDWDGEIQHFTAHKTITPSLINHLAKVKTYGKVLDVDRSASASHHANEPFSPLYLSWVRPGVHSLSPLDIVQQRDSVSDTDFANLMTPYFVQHEIIRDGMIELRSLFSGPETKCSDGFELEYARARYQRYLDTGNRMPLMVDDDDPEGRIGSKRKGAQSDARFIQGATKRARGPGASEAGFGAPVRRGAICGTRISGKTKGKMKAIA</sequence>
<dbReference type="RefSeq" id="XP_041220788.1">
    <property type="nucleotide sequence ID" value="XM_041367925.1"/>
</dbReference>
<reference evidence="3" key="1">
    <citation type="journal article" date="2020" name="New Phytol.">
        <title>Comparative genomics reveals dynamic genome evolution in host specialist ectomycorrhizal fungi.</title>
        <authorList>
            <person name="Lofgren L.A."/>
            <person name="Nguyen N.H."/>
            <person name="Vilgalys R."/>
            <person name="Ruytinx J."/>
            <person name="Liao H.L."/>
            <person name="Branco S."/>
            <person name="Kuo A."/>
            <person name="LaButti K."/>
            <person name="Lipzen A."/>
            <person name="Andreopoulos W."/>
            <person name="Pangilinan J."/>
            <person name="Riley R."/>
            <person name="Hundley H."/>
            <person name="Na H."/>
            <person name="Barry K."/>
            <person name="Grigoriev I.V."/>
            <person name="Stajich J.E."/>
            <person name="Kennedy P.G."/>
        </authorList>
    </citation>
    <scope>NUCLEOTIDE SEQUENCE</scope>
    <source>
        <strain evidence="3">FC203</strain>
    </source>
</reference>
<evidence type="ECO:0000259" key="2">
    <source>
        <dbReference type="Pfam" id="PF17667"/>
    </source>
</evidence>
<dbReference type="Proteomes" id="UP001195769">
    <property type="component" value="Unassembled WGS sequence"/>
</dbReference>
<accession>A0AAD4HG31</accession>
<gene>
    <name evidence="3" type="ORF">F5891DRAFT_1194419</name>
</gene>
<name>A0AAD4HG31_9AGAM</name>
<protein>
    <recommendedName>
        <fullName evidence="2">Fungal-type protein kinase domain-containing protein</fullName>
    </recommendedName>
</protein>
<keyword evidence="4" id="KW-1185">Reference proteome</keyword>
<organism evidence="3 4">
    <name type="scientific">Suillus fuscotomentosus</name>
    <dbReference type="NCBI Taxonomy" id="1912939"/>
    <lineage>
        <taxon>Eukaryota</taxon>
        <taxon>Fungi</taxon>
        <taxon>Dikarya</taxon>
        <taxon>Basidiomycota</taxon>
        <taxon>Agaricomycotina</taxon>
        <taxon>Agaricomycetes</taxon>
        <taxon>Agaricomycetidae</taxon>
        <taxon>Boletales</taxon>
        <taxon>Suillineae</taxon>
        <taxon>Suillaceae</taxon>
        <taxon>Suillus</taxon>
    </lineage>
</organism>